<comment type="caution">
    <text evidence="2">The sequence shown here is derived from an EMBL/GenBank/DDBJ whole genome shotgun (WGS) entry which is preliminary data.</text>
</comment>
<keyword evidence="1" id="KW-0812">Transmembrane</keyword>
<evidence type="ECO:0000313" key="2">
    <source>
        <dbReference type="EMBL" id="KKU33206.1"/>
    </source>
</evidence>
<protein>
    <submittedName>
        <fullName evidence="2">Uncharacterized protein</fullName>
    </submittedName>
</protein>
<gene>
    <name evidence="2" type="ORF">UX47_C0005G0008</name>
</gene>
<name>A0A0G1PKF4_9BACT</name>
<sequence>MVGKVLIYASVVSVGMAFFGALGSDLWLASTQWMLVGLTLAIWGVFVLIEAQFKIR</sequence>
<proteinExistence type="predicted"/>
<organism evidence="2 3">
    <name type="scientific">Candidatus Collierbacteria bacterium GW2011_GWA2_46_26</name>
    <dbReference type="NCBI Taxonomy" id="1618381"/>
    <lineage>
        <taxon>Bacteria</taxon>
        <taxon>Candidatus Collieribacteriota</taxon>
    </lineage>
</organism>
<accession>A0A0G1PKF4</accession>
<keyword evidence="1" id="KW-0472">Membrane</keyword>
<evidence type="ECO:0000256" key="1">
    <source>
        <dbReference type="SAM" id="Phobius"/>
    </source>
</evidence>
<evidence type="ECO:0000313" key="3">
    <source>
        <dbReference type="Proteomes" id="UP000034794"/>
    </source>
</evidence>
<dbReference type="Proteomes" id="UP000034794">
    <property type="component" value="Unassembled WGS sequence"/>
</dbReference>
<dbReference type="EMBL" id="LCMI01000005">
    <property type="protein sequence ID" value="KKU33206.1"/>
    <property type="molecule type" value="Genomic_DNA"/>
</dbReference>
<feature type="transmembrane region" description="Helical" evidence="1">
    <location>
        <begin position="33"/>
        <end position="53"/>
    </location>
</feature>
<dbReference type="AlphaFoldDB" id="A0A0G1PKF4"/>
<feature type="transmembrane region" description="Helical" evidence="1">
    <location>
        <begin position="5"/>
        <end position="27"/>
    </location>
</feature>
<reference evidence="2 3" key="1">
    <citation type="journal article" date="2015" name="Nature">
        <title>rRNA introns, odd ribosomes, and small enigmatic genomes across a large radiation of phyla.</title>
        <authorList>
            <person name="Brown C.T."/>
            <person name="Hug L.A."/>
            <person name="Thomas B.C."/>
            <person name="Sharon I."/>
            <person name="Castelle C.J."/>
            <person name="Singh A."/>
            <person name="Wilkins M.J."/>
            <person name="Williams K.H."/>
            <person name="Banfield J.F."/>
        </authorList>
    </citation>
    <scope>NUCLEOTIDE SEQUENCE [LARGE SCALE GENOMIC DNA]</scope>
</reference>
<keyword evidence="1" id="KW-1133">Transmembrane helix</keyword>